<organism evidence="1 2">
    <name type="scientific">Methylocella silvestris</name>
    <dbReference type="NCBI Taxonomy" id="199596"/>
    <lineage>
        <taxon>Bacteria</taxon>
        <taxon>Pseudomonadati</taxon>
        <taxon>Pseudomonadota</taxon>
        <taxon>Alphaproteobacteria</taxon>
        <taxon>Hyphomicrobiales</taxon>
        <taxon>Beijerinckiaceae</taxon>
        <taxon>Methylocella</taxon>
    </lineage>
</organism>
<dbReference type="CDD" id="cd00565">
    <property type="entry name" value="Ubl_ThiS"/>
    <property type="match status" value="1"/>
</dbReference>
<sequence>MKIEVNGKTLEVAATTLAALLNELDYDEGHVATALNRDFVRKTQRAQTKIKEGDAVEIVSPRQGG</sequence>
<dbReference type="Proteomes" id="UP000236286">
    <property type="component" value="Unassembled WGS sequence"/>
</dbReference>
<protein>
    <submittedName>
        <fullName evidence="1">Thiamine biosynthesis protein ThiS</fullName>
    </submittedName>
</protein>
<dbReference type="AlphaFoldDB" id="A0A2J7TJV4"/>
<dbReference type="Gene3D" id="3.10.20.30">
    <property type="match status" value="1"/>
</dbReference>
<dbReference type="SUPFAM" id="SSF54285">
    <property type="entry name" value="MoaD/ThiS"/>
    <property type="match status" value="1"/>
</dbReference>
<dbReference type="PANTHER" id="PTHR34472:SF1">
    <property type="entry name" value="SULFUR CARRIER PROTEIN THIS"/>
    <property type="match status" value="1"/>
</dbReference>
<dbReference type="NCBIfam" id="TIGR01683">
    <property type="entry name" value="thiS"/>
    <property type="match status" value="1"/>
</dbReference>
<evidence type="ECO:0000313" key="1">
    <source>
        <dbReference type="EMBL" id="PNG27046.1"/>
    </source>
</evidence>
<dbReference type="Pfam" id="PF02597">
    <property type="entry name" value="ThiS"/>
    <property type="match status" value="1"/>
</dbReference>
<dbReference type="EMBL" id="PDZR01000003">
    <property type="protein sequence ID" value="PNG27046.1"/>
    <property type="molecule type" value="Genomic_DNA"/>
</dbReference>
<dbReference type="RefSeq" id="WP_102842635.1">
    <property type="nucleotide sequence ID" value="NZ_PDZR01000003.1"/>
</dbReference>
<dbReference type="InterPro" id="IPR016155">
    <property type="entry name" value="Mopterin_synth/thiamin_S_b"/>
</dbReference>
<dbReference type="InterPro" id="IPR012675">
    <property type="entry name" value="Beta-grasp_dom_sf"/>
</dbReference>
<evidence type="ECO:0000313" key="2">
    <source>
        <dbReference type="Proteomes" id="UP000236286"/>
    </source>
</evidence>
<name>A0A2J7TJV4_METSI</name>
<dbReference type="InterPro" id="IPR003749">
    <property type="entry name" value="ThiS/MoaD-like"/>
</dbReference>
<dbReference type="InterPro" id="IPR010035">
    <property type="entry name" value="Thi_S"/>
</dbReference>
<dbReference type="PANTHER" id="PTHR34472">
    <property type="entry name" value="SULFUR CARRIER PROTEIN THIS"/>
    <property type="match status" value="1"/>
</dbReference>
<gene>
    <name evidence="1" type="primary">thiS</name>
    <name evidence="1" type="ORF">CR492_04920</name>
</gene>
<accession>A0A2J7TJV4</accession>
<dbReference type="OrthoDB" id="197113at2"/>
<comment type="caution">
    <text evidence="1">The sequence shown here is derived from an EMBL/GenBank/DDBJ whole genome shotgun (WGS) entry which is preliminary data.</text>
</comment>
<proteinExistence type="predicted"/>
<reference evidence="1 2" key="1">
    <citation type="submission" date="2017-10" db="EMBL/GenBank/DDBJ databases">
        <title>Genome announcement of Methylocella silvestris TVC from permafrost.</title>
        <authorList>
            <person name="Wang J."/>
            <person name="Geng K."/>
            <person name="Ul-Haque F."/>
            <person name="Crombie A.T."/>
            <person name="Street L.E."/>
            <person name="Wookey P.A."/>
            <person name="Murrell J.C."/>
            <person name="Pratscher J."/>
        </authorList>
    </citation>
    <scope>NUCLEOTIDE SEQUENCE [LARGE SCALE GENOMIC DNA]</scope>
    <source>
        <strain evidence="1 2">TVC</strain>
    </source>
</reference>